<dbReference type="Proteomes" id="UP000481583">
    <property type="component" value="Unassembled WGS sequence"/>
</dbReference>
<evidence type="ECO:0000313" key="4">
    <source>
        <dbReference type="Proteomes" id="UP000481583"/>
    </source>
</evidence>
<organism evidence="3 4">
    <name type="scientific">Streptomyces coryli</name>
    <dbReference type="NCBI Taxonomy" id="1128680"/>
    <lineage>
        <taxon>Bacteria</taxon>
        <taxon>Bacillati</taxon>
        <taxon>Actinomycetota</taxon>
        <taxon>Actinomycetes</taxon>
        <taxon>Kitasatosporales</taxon>
        <taxon>Streptomycetaceae</taxon>
        <taxon>Streptomyces</taxon>
    </lineage>
</organism>
<evidence type="ECO:0000256" key="2">
    <source>
        <dbReference type="SAM" id="Phobius"/>
    </source>
</evidence>
<keyword evidence="2" id="KW-0812">Transmembrane</keyword>
<keyword evidence="4" id="KW-1185">Reference proteome</keyword>
<evidence type="ECO:0008006" key="5">
    <source>
        <dbReference type="Google" id="ProtNLM"/>
    </source>
</evidence>
<gene>
    <name evidence="3" type="ORF">G5C51_37395</name>
</gene>
<evidence type="ECO:0000313" key="3">
    <source>
        <dbReference type="EMBL" id="NGN69549.1"/>
    </source>
</evidence>
<sequence>LEGTPPPGGVPSSNTLTGGVPGSGMPQAPSPYAQEASDSQGFMPPPTPPSGPSASVSTSPAAAPKAKRSPAEMKKTLILAGGGVLGLLAVAYGAGLVLGQDDVPKGTTVLGVDIGGSTRDEAVSKLDDALGKRVNAPLQVTVGETKKSIKPQHAGLGVDTAETVRSASGADYNPVTVIGSLFGGTREVEPKMTDDTEKLRSALEDLKEDTGAGGSERGMIKFVAGKAVPVKGSSGQSLDVDKSMTELQDAFADRAAGGPNSPVSLPTAKQSGAVTQAQFKTALDGFAKTAMSGLVTVKAGSASIQFSPEKSLPKFLTMVPDEKGNLQPHYNLKVLKQLYGTTFDGVKLKRATGTVPVQAKDVAQALDGALRATDPAERVGVIQGSGG</sequence>
<name>A0A6G4UBF0_9ACTN</name>
<reference evidence="3 4" key="1">
    <citation type="submission" date="2020-02" db="EMBL/GenBank/DDBJ databases">
        <title>Whole-genome analyses of novel actinobacteria.</title>
        <authorList>
            <person name="Sahin N."/>
        </authorList>
    </citation>
    <scope>NUCLEOTIDE SEQUENCE [LARGE SCALE GENOMIC DNA]</scope>
    <source>
        <strain evidence="3 4">A7024</strain>
    </source>
</reference>
<protein>
    <recommendedName>
        <fullName evidence="5">Peptidoglycan binding domain-containing protein</fullName>
    </recommendedName>
</protein>
<feature type="non-terminal residue" evidence="3">
    <location>
        <position position="1"/>
    </location>
</feature>
<evidence type="ECO:0000256" key="1">
    <source>
        <dbReference type="SAM" id="MobiDB-lite"/>
    </source>
</evidence>
<keyword evidence="2" id="KW-1133">Transmembrane helix</keyword>
<accession>A0A6G4UBF0</accession>
<feature type="transmembrane region" description="Helical" evidence="2">
    <location>
        <begin position="77"/>
        <end position="98"/>
    </location>
</feature>
<keyword evidence="2" id="KW-0472">Membrane</keyword>
<dbReference type="EMBL" id="JAAKZV010000309">
    <property type="protein sequence ID" value="NGN69549.1"/>
    <property type="molecule type" value="Genomic_DNA"/>
</dbReference>
<feature type="region of interest" description="Disordered" evidence="1">
    <location>
        <begin position="1"/>
        <end position="70"/>
    </location>
</feature>
<dbReference type="AlphaFoldDB" id="A0A6G4UBF0"/>
<comment type="caution">
    <text evidence="3">The sequence shown here is derived from an EMBL/GenBank/DDBJ whole genome shotgun (WGS) entry which is preliminary data.</text>
</comment>
<proteinExistence type="predicted"/>
<feature type="compositionally biased region" description="Low complexity" evidence="1">
    <location>
        <begin position="52"/>
        <end position="64"/>
    </location>
</feature>